<organism evidence="1 2">
    <name type="scientific">Eretmocerus hayati</name>
    <dbReference type="NCBI Taxonomy" id="131215"/>
    <lineage>
        <taxon>Eukaryota</taxon>
        <taxon>Metazoa</taxon>
        <taxon>Ecdysozoa</taxon>
        <taxon>Arthropoda</taxon>
        <taxon>Hexapoda</taxon>
        <taxon>Insecta</taxon>
        <taxon>Pterygota</taxon>
        <taxon>Neoptera</taxon>
        <taxon>Endopterygota</taxon>
        <taxon>Hymenoptera</taxon>
        <taxon>Apocrita</taxon>
        <taxon>Proctotrupomorpha</taxon>
        <taxon>Chalcidoidea</taxon>
        <taxon>Aphelinidae</taxon>
        <taxon>Aphelininae</taxon>
        <taxon>Eretmocerus</taxon>
    </lineage>
</organism>
<gene>
    <name evidence="1" type="ORF">QAD02_014780</name>
</gene>
<protein>
    <submittedName>
        <fullName evidence="1">Uncharacterized protein</fullName>
    </submittedName>
</protein>
<reference evidence="1" key="1">
    <citation type="submission" date="2023-04" db="EMBL/GenBank/DDBJ databases">
        <title>A chromosome-level genome assembly of the parasitoid wasp Eretmocerus hayati.</title>
        <authorList>
            <person name="Zhong Y."/>
            <person name="Liu S."/>
            <person name="Liu Y."/>
        </authorList>
    </citation>
    <scope>NUCLEOTIDE SEQUENCE</scope>
    <source>
        <strain evidence="1">ZJU_SS_LIU_2023</strain>
    </source>
</reference>
<evidence type="ECO:0000313" key="1">
    <source>
        <dbReference type="EMBL" id="KAJ8678993.1"/>
    </source>
</evidence>
<name>A0ACC2P7C4_9HYME</name>
<evidence type="ECO:0000313" key="2">
    <source>
        <dbReference type="Proteomes" id="UP001239111"/>
    </source>
</evidence>
<dbReference type="Proteomes" id="UP001239111">
    <property type="component" value="Chromosome 2"/>
</dbReference>
<comment type="caution">
    <text evidence="1">The sequence shown here is derived from an EMBL/GenBank/DDBJ whole genome shotgun (WGS) entry which is preliminary data.</text>
</comment>
<dbReference type="EMBL" id="CM056742">
    <property type="protein sequence ID" value="KAJ8678993.1"/>
    <property type="molecule type" value="Genomic_DNA"/>
</dbReference>
<proteinExistence type="predicted"/>
<accession>A0ACC2P7C4</accession>
<keyword evidence="2" id="KW-1185">Reference proteome</keyword>
<sequence>MSVTSEKIERGADEEADDFCDTNTSKSEELSKRGKEKRKLPRKTLRSSKPRRLAGGADDPQSEEPTESVHQQQDAEDESGNPSTLGSASAESRNGTNEPKHPPLAPTGDPRVDEMLECALHNLEEAGRALASLGENLEHELKLFLVELMNRTRKWTSGVESKLEWTRRDCVVALHKELASRMSALTASRRESLALKEKLAQTEAAKDIAQKSLTETLRKGDPSMGDLSKVPSQTRSMKLGACNKAPSRCESRLMGPDDDISEVRAENERLQMCCAEMECEITELRKENERIVKERAEYENAIQRALLKGVSSLNVEALKVLKCTPIPACCPPPSSSIEPVQQQHQQQSSRGRDCGGNQMNQQQQQGGCGGGGSGGNGRSQTANSSCKPCPGRLDHQSAMEDEDVPVQEDTQNASLKNPRTICSCYCTNGMPRTLVYSLDAEGLLEGLRKELRKVLYSVVRDSNVL</sequence>